<name>A0A919B2X0_9ACTN</name>
<dbReference type="RefSeq" id="WP_190129547.1">
    <property type="nucleotide sequence ID" value="NZ_BNBD01000004.1"/>
</dbReference>
<accession>A0A919B2X0</accession>
<feature type="disulfide bond" evidence="2">
    <location>
        <begin position="75"/>
        <end position="100"/>
    </location>
</feature>
<dbReference type="GO" id="GO:0019433">
    <property type="term" value="P:triglyceride catabolic process"/>
    <property type="evidence" value="ECO:0007669"/>
    <property type="project" value="TreeGrafter"/>
</dbReference>
<dbReference type="GO" id="GO:0004806">
    <property type="term" value="F:triacylglycerol lipase activity"/>
    <property type="evidence" value="ECO:0007669"/>
    <property type="project" value="TreeGrafter"/>
</dbReference>
<gene>
    <name evidence="5" type="ORF">GCM10010218_24330</name>
</gene>
<evidence type="ECO:0000313" key="6">
    <source>
        <dbReference type="Proteomes" id="UP000638313"/>
    </source>
</evidence>
<dbReference type="InterPro" id="IPR037460">
    <property type="entry name" value="SEST-like"/>
</dbReference>
<dbReference type="Pfam" id="PF13472">
    <property type="entry name" value="Lipase_GDSL_2"/>
    <property type="match status" value="1"/>
</dbReference>
<dbReference type="SUPFAM" id="SSF52266">
    <property type="entry name" value="SGNH hydrolase"/>
    <property type="match status" value="1"/>
</dbReference>
<dbReference type="CDD" id="cd01823">
    <property type="entry name" value="SEST_like"/>
    <property type="match status" value="1"/>
</dbReference>
<evidence type="ECO:0000256" key="1">
    <source>
        <dbReference type="PIRSR" id="PIRSR637460-1"/>
    </source>
</evidence>
<feature type="chain" id="PRO_5037892867" evidence="3">
    <location>
        <begin position="40"/>
        <end position="319"/>
    </location>
</feature>
<dbReference type="Gene3D" id="3.40.50.1110">
    <property type="entry name" value="SGNH hydrolase"/>
    <property type="match status" value="1"/>
</dbReference>
<dbReference type="EMBL" id="BNBD01000004">
    <property type="protein sequence ID" value="GHF42324.1"/>
    <property type="molecule type" value="Genomic_DNA"/>
</dbReference>
<dbReference type="InterPro" id="IPR036514">
    <property type="entry name" value="SGNH_hydro_sf"/>
</dbReference>
<keyword evidence="2" id="KW-1015">Disulfide bond</keyword>
<feature type="active site" evidence="1">
    <location>
        <position position="290"/>
    </location>
</feature>
<reference evidence="5" key="2">
    <citation type="submission" date="2020-09" db="EMBL/GenBank/DDBJ databases">
        <authorList>
            <person name="Sun Q."/>
            <person name="Ohkuma M."/>
        </authorList>
    </citation>
    <scope>NUCLEOTIDE SEQUENCE</scope>
    <source>
        <strain evidence="5">JCM 4059</strain>
    </source>
</reference>
<dbReference type="PANTHER" id="PTHR37981:SF1">
    <property type="entry name" value="SGNH HYDROLASE-TYPE ESTERASE DOMAIN-CONTAINING PROTEIN"/>
    <property type="match status" value="1"/>
</dbReference>
<feature type="disulfide bond" evidence="2">
    <location>
        <begin position="149"/>
        <end position="162"/>
    </location>
</feature>
<organism evidence="5 6">
    <name type="scientific">Streptomyces mashuensis</name>
    <dbReference type="NCBI Taxonomy" id="33904"/>
    <lineage>
        <taxon>Bacteria</taxon>
        <taxon>Bacillati</taxon>
        <taxon>Actinomycetota</taxon>
        <taxon>Actinomycetes</taxon>
        <taxon>Kitasatosporales</taxon>
        <taxon>Streptomycetaceae</taxon>
        <taxon>Streptomyces</taxon>
    </lineage>
</organism>
<sequence length="319" mass="33869">MPRTRHTGTRHTRTRHTRLLTSVAVATAVAATVVAPASAAADSAAAPLPPTARYVALGDSYTSGPGIPRQADARCDRSDADYPALVRRTLGFARFTDVSCAGATTDHLWQAQRGTGNPAQLDAVTPDTALVTLGIGAADAGLADVVARCAHPRGPVPRDNPCQREFNRGGTDELDRRIEAAAPRITAALTAVHRRAPHARVAVVGYPAIIGDDTEGCRTSLRLADGDQPYLRGALRRLNAMLRRQATALGDVYVNTHATTTGHDACRPFADRYVEGLTTRPDVRPAAPLHPNARGERAMAEAVVNTLILGPSWPGTPRW</sequence>
<comment type="caution">
    <text evidence="5">The sequence shown here is derived from an EMBL/GenBank/DDBJ whole genome shotgun (WGS) entry which is preliminary data.</text>
</comment>
<feature type="active site" description="Nucleophile" evidence="1">
    <location>
        <position position="60"/>
    </location>
</feature>
<proteinExistence type="predicted"/>
<reference evidence="5" key="1">
    <citation type="journal article" date="2014" name="Int. J. Syst. Evol. Microbiol.">
        <title>Complete genome sequence of Corynebacterium casei LMG S-19264T (=DSM 44701T), isolated from a smear-ripened cheese.</title>
        <authorList>
            <consortium name="US DOE Joint Genome Institute (JGI-PGF)"/>
            <person name="Walter F."/>
            <person name="Albersmeier A."/>
            <person name="Kalinowski J."/>
            <person name="Ruckert C."/>
        </authorList>
    </citation>
    <scope>NUCLEOTIDE SEQUENCE</scope>
    <source>
        <strain evidence="5">JCM 4059</strain>
    </source>
</reference>
<evidence type="ECO:0000256" key="2">
    <source>
        <dbReference type="PIRSR" id="PIRSR637460-2"/>
    </source>
</evidence>
<feature type="signal peptide" evidence="3">
    <location>
        <begin position="1"/>
        <end position="39"/>
    </location>
</feature>
<evidence type="ECO:0000313" key="5">
    <source>
        <dbReference type="EMBL" id="GHF42324.1"/>
    </source>
</evidence>
<feature type="domain" description="SGNH hydrolase-type esterase" evidence="4">
    <location>
        <begin position="56"/>
        <end position="298"/>
    </location>
</feature>
<dbReference type="InterPro" id="IPR013830">
    <property type="entry name" value="SGNH_hydro"/>
</dbReference>
<dbReference type="PANTHER" id="PTHR37981">
    <property type="entry name" value="LIPASE 2"/>
    <property type="match status" value="1"/>
</dbReference>
<feature type="disulfide bond" evidence="2">
    <location>
        <begin position="217"/>
        <end position="266"/>
    </location>
</feature>
<dbReference type="Proteomes" id="UP000638313">
    <property type="component" value="Unassembled WGS sequence"/>
</dbReference>
<evidence type="ECO:0000259" key="4">
    <source>
        <dbReference type="Pfam" id="PF13472"/>
    </source>
</evidence>
<dbReference type="AlphaFoldDB" id="A0A919B2X0"/>
<keyword evidence="3" id="KW-0732">Signal</keyword>
<protein>
    <submittedName>
        <fullName evidence="5">Lipase</fullName>
    </submittedName>
</protein>
<evidence type="ECO:0000256" key="3">
    <source>
        <dbReference type="SAM" id="SignalP"/>
    </source>
</evidence>
<keyword evidence="6" id="KW-1185">Reference proteome</keyword>